<dbReference type="EMBL" id="KZ819293">
    <property type="protein sequence ID" value="PWN97954.1"/>
    <property type="molecule type" value="Genomic_DNA"/>
</dbReference>
<gene>
    <name evidence="3" type="ORF">FA09DRAFT_360755</name>
</gene>
<dbReference type="Gene3D" id="3.40.50.1820">
    <property type="entry name" value="alpha/beta hydrolase"/>
    <property type="match status" value="1"/>
</dbReference>
<name>A0A316ZAB0_9BASI</name>
<reference evidence="3 4" key="1">
    <citation type="journal article" date="2018" name="Mol. Biol. Evol.">
        <title>Broad Genomic Sampling Reveals a Smut Pathogenic Ancestry of the Fungal Clade Ustilaginomycotina.</title>
        <authorList>
            <person name="Kijpornyongpan T."/>
            <person name="Mondo S.J."/>
            <person name="Barry K."/>
            <person name="Sandor L."/>
            <person name="Lee J."/>
            <person name="Lipzen A."/>
            <person name="Pangilinan J."/>
            <person name="LaButti K."/>
            <person name="Hainaut M."/>
            <person name="Henrissat B."/>
            <person name="Grigoriev I.V."/>
            <person name="Spatafora J.W."/>
            <person name="Aime M.C."/>
        </authorList>
    </citation>
    <scope>NUCLEOTIDE SEQUENCE [LARGE SCALE GENOMIC DNA]</scope>
    <source>
        <strain evidence="3 4">MCA 4186</strain>
    </source>
</reference>
<dbReference type="GO" id="GO:0052689">
    <property type="term" value="F:carboxylic ester hydrolase activity"/>
    <property type="evidence" value="ECO:0007669"/>
    <property type="project" value="TreeGrafter"/>
</dbReference>
<dbReference type="InterPro" id="IPR050565">
    <property type="entry name" value="LYPA1-2/EST-like"/>
</dbReference>
<dbReference type="GO" id="GO:0008474">
    <property type="term" value="F:palmitoyl-(protein) hydrolase activity"/>
    <property type="evidence" value="ECO:0007669"/>
    <property type="project" value="TreeGrafter"/>
</dbReference>
<dbReference type="SUPFAM" id="SSF53474">
    <property type="entry name" value="alpha/beta-Hydrolases"/>
    <property type="match status" value="1"/>
</dbReference>
<dbReference type="PANTHER" id="PTHR10655">
    <property type="entry name" value="LYSOPHOSPHOLIPASE-RELATED"/>
    <property type="match status" value="1"/>
</dbReference>
<keyword evidence="4" id="KW-1185">Reference proteome</keyword>
<dbReference type="OrthoDB" id="437457at2759"/>
<accession>A0A316ZAB0</accession>
<dbReference type="AlphaFoldDB" id="A0A316ZAB0"/>
<protein>
    <recommendedName>
        <fullName evidence="2">Phospholipase/carboxylesterase/thioesterase domain-containing protein</fullName>
    </recommendedName>
</protein>
<evidence type="ECO:0000313" key="3">
    <source>
        <dbReference type="EMBL" id="PWN97954.1"/>
    </source>
</evidence>
<dbReference type="InterPro" id="IPR029058">
    <property type="entry name" value="AB_hydrolase_fold"/>
</dbReference>
<proteinExistence type="inferred from homology"/>
<dbReference type="PANTHER" id="PTHR10655:SF67">
    <property type="entry name" value="PHOSPHOLIPASE_CARBOXYLESTERASE SUPERFAMILY (AFU_ORTHOLOGUE AFUA_5G09340)"/>
    <property type="match status" value="1"/>
</dbReference>
<dbReference type="Pfam" id="PF02230">
    <property type="entry name" value="Abhydrolase_2"/>
    <property type="match status" value="1"/>
</dbReference>
<sequence length="254" mass="26939">METRLLTEKPRKAAPKVALKHAYSPAPGGVESNLLVLLHGLGDTHVPFLTLGRTLQAQLPQCAVLSLEAPSQVPMLGGGMWWEHWDELGEVLVPDAQNPSKAVAALSTLLSSLVDSTGWPAKAIHLLGFGQGASAAAEAALAWTRSRKGKDGEQGLGSVVAICGALVSFPTPPATSTPLLYMHRSSATAASALSSLRRGFAPVVEHKLAAGPDAMPRGTEWGPMLKFWSEGRWRNRGKWEREGEVYAVEPGAAK</sequence>
<organism evidence="3 4">
    <name type="scientific">Tilletiopsis washingtonensis</name>
    <dbReference type="NCBI Taxonomy" id="58919"/>
    <lineage>
        <taxon>Eukaryota</taxon>
        <taxon>Fungi</taxon>
        <taxon>Dikarya</taxon>
        <taxon>Basidiomycota</taxon>
        <taxon>Ustilaginomycotina</taxon>
        <taxon>Exobasidiomycetes</taxon>
        <taxon>Entylomatales</taxon>
        <taxon>Entylomatales incertae sedis</taxon>
        <taxon>Tilletiopsis</taxon>
    </lineage>
</organism>
<dbReference type="STRING" id="58919.A0A316ZAB0"/>
<dbReference type="GO" id="GO:0005737">
    <property type="term" value="C:cytoplasm"/>
    <property type="evidence" value="ECO:0007669"/>
    <property type="project" value="TreeGrafter"/>
</dbReference>
<dbReference type="InterPro" id="IPR003140">
    <property type="entry name" value="PLipase/COase/thioEstase"/>
</dbReference>
<evidence type="ECO:0000256" key="1">
    <source>
        <dbReference type="ARBA" id="ARBA00006499"/>
    </source>
</evidence>
<feature type="domain" description="Phospholipase/carboxylesterase/thioesterase" evidence="2">
    <location>
        <begin position="29"/>
        <end position="167"/>
    </location>
</feature>
<dbReference type="GeneID" id="37272814"/>
<dbReference type="RefSeq" id="XP_025598233.1">
    <property type="nucleotide sequence ID" value="XM_025745270.1"/>
</dbReference>
<evidence type="ECO:0000259" key="2">
    <source>
        <dbReference type="Pfam" id="PF02230"/>
    </source>
</evidence>
<dbReference type="Proteomes" id="UP000245946">
    <property type="component" value="Unassembled WGS sequence"/>
</dbReference>
<comment type="similarity">
    <text evidence="1">Belongs to the AB hydrolase superfamily. AB hydrolase 2 family.</text>
</comment>
<evidence type="ECO:0000313" key="4">
    <source>
        <dbReference type="Proteomes" id="UP000245946"/>
    </source>
</evidence>